<protein>
    <submittedName>
        <fullName evidence="2">Uncharacterized protein</fullName>
    </submittedName>
</protein>
<keyword evidence="1" id="KW-0472">Membrane</keyword>
<proteinExistence type="predicted"/>
<evidence type="ECO:0000313" key="3">
    <source>
        <dbReference type="Proteomes" id="UP001597233"/>
    </source>
</evidence>
<dbReference type="EMBL" id="JBHUEH010000032">
    <property type="protein sequence ID" value="MFD1887785.1"/>
    <property type="molecule type" value="Genomic_DNA"/>
</dbReference>
<sequence length="91" mass="10151">MAEQKCVEQAIKTYWIIGLLSVLASGLIIGYLQFFFNEIEAVAQTLCNHISMPAGDLSIIVRNDDQPWSEYKALVRGSQTYIMDGGMMSCI</sequence>
<name>A0ABW4RNE2_9BACL</name>
<dbReference type="RefSeq" id="WP_347323927.1">
    <property type="nucleotide sequence ID" value="NZ_JBCGUH010000002.1"/>
</dbReference>
<organism evidence="2 3">
    <name type="scientific">Paenibacillus wenxiniae</name>
    <dbReference type="NCBI Taxonomy" id="1636843"/>
    <lineage>
        <taxon>Bacteria</taxon>
        <taxon>Bacillati</taxon>
        <taxon>Bacillota</taxon>
        <taxon>Bacilli</taxon>
        <taxon>Bacillales</taxon>
        <taxon>Paenibacillaceae</taxon>
        <taxon>Paenibacillus</taxon>
    </lineage>
</organism>
<comment type="caution">
    <text evidence="2">The sequence shown here is derived from an EMBL/GenBank/DDBJ whole genome shotgun (WGS) entry which is preliminary data.</text>
</comment>
<evidence type="ECO:0000256" key="1">
    <source>
        <dbReference type="SAM" id="Phobius"/>
    </source>
</evidence>
<dbReference type="Proteomes" id="UP001597233">
    <property type="component" value="Unassembled WGS sequence"/>
</dbReference>
<keyword evidence="1" id="KW-0812">Transmembrane</keyword>
<evidence type="ECO:0000313" key="2">
    <source>
        <dbReference type="EMBL" id="MFD1887785.1"/>
    </source>
</evidence>
<feature type="transmembrane region" description="Helical" evidence="1">
    <location>
        <begin position="12"/>
        <end position="36"/>
    </location>
</feature>
<keyword evidence="3" id="KW-1185">Reference proteome</keyword>
<gene>
    <name evidence="2" type="ORF">ACFSC9_20100</name>
</gene>
<accession>A0ABW4RNE2</accession>
<reference evidence="3" key="1">
    <citation type="journal article" date="2019" name="Int. J. Syst. Evol. Microbiol.">
        <title>The Global Catalogue of Microorganisms (GCM) 10K type strain sequencing project: providing services to taxonomists for standard genome sequencing and annotation.</title>
        <authorList>
            <consortium name="The Broad Institute Genomics Platform"/>
            <consortium name="The Broad Institute Genome Sequencing Center for Infectious Disease"/>
            <person name="Wu L."/>
            <person name="Ma J."/>
        </authorList>
    </citation>
    <scope>NUCLEOTIDE SEQUENCE [LARGE SCALE GENOMIC DNA]</scope>
    <source>
        <strain evidence="3">CCUG 54950</strain>
    </source>
</reference>
<keyword evidence="1" id="KW-1133">Transmembrane helix</keyword>